<proteinExistence type="predicted"/>
<dbReference type="Pfam" id="PF14091">
    <property type="entry name" value="DUF4269"/>
    <property type="match status" value="1"/>
</dbReference>
<dbReference type="Proteomes" id="UP001597511">
    <property type="component" value="Unassembled WGS sequence"/>
</dbReference>
<gene>
    <name evidence="1" type="ORF">ACFS6H_07525</name>
</gene>
<reference evidence="2" key="1">
    <citation type="journal article" date="2019" name="Int. J. Syst. Evol. Microbiol.">
        <title>The Global Catalogue of Microorganisms (GCM) 10K type strain sequencing project: providing services to taxonomists for standard genome sequencing and annotation.</title>
        <authorList>
            <consortium name="The Broad Institute Genomics Platform"/>
            <consortium name="The Broad Institute Genome Sequencing Center for Infectious Disease"/>
            <person name="Wu L."/>
            <person name="Ma J."/>
        </authorList>
    </citation>
    <scope>NUCLEOTIDE SEQUENCE [LARGE SCALE GENOMIC DNA]</scope>
    <source>
        <strain evidence="2">KCTC 23299</strain>
    </source>
</reference>
<dbReference type="EMBL" id="JBHUOZ010000001">
    <property type="protein sequence ID" value="MFD2919549.1"/>
    <property type="molecule type" value="Genomic_DNA"/>
</dbReference>
<dbReference type="InterPro" id="IPR025365">
    <property type="entry name" value="DUF4269"/>
</dbReference>
<sequence>MLSYPHFDTLDYLANGTTIQQAAYQVLTGHGIWEKLAPFSPVLTGTIPINIYTENSDLDILCQYEDKKGYIENLVDSFSQYPGFRFYESNFQDTPTIVASFALEIFPVEIFAQPTPVKEQQAYRHMIIEHYLLQKNDAAFRQQVISLKKQGYKTEPAFAQLLNLSGDPYQALLQIPLF</sequence>
<evidence type="ECO:0000313" key="1">
    <source>
        <dbReference type="EMBL" id="MFD2919549.1"/>
    </source>
</evidence>
<name>A0ABW6A2K0_9BACT</name>
<evidence type="ECO:0000313" key="2">
    <source>
        <dbReference type="Proteomes" id="UP001597511"/>
    </source>
</evidence>
<organism evidence="1 2">
    <name type="scientific">Terrimonas rubra</name>
    <dbReference type="NCBI Taxonomy" id="1035890"/>
    <lineage>
        <taxon>Bacteria</taxon>
        <taxon>Pseudomonadati</taxon>
        <taxon>Bacteroidota</taxon>
        <taxon>Chitinophagia</taxon>
        <taxon>Chitinophagales</taxon>
        <taxon>Chitinophagaceae</taxon>
        <taxon>Terrimonas</taxon>
    </lineage>
</organism>
<comment type="caution">
    <text evidence="1">The sequence shown here is derived from an EMBL/GenBank/DDBJ whole genome shotgun (WGS) entry which is preliminary data.</text>
</comment>
<protein>
    <submittedName>
        <fullName evidence="1">DUF4269 domain-containing protein</fullName>
    </submittedName>
</protein>
<keyword evidence="2" id="KW-1185">Reference proteome</keyword>
<dbReference type="RefSeq" id="WP_386096847.1">
    <property type="nucleotide sequence ID" value="NZ_JBHUOZ010000001.1"/>
</dbReference>
<accession>A0ABW6A2K0</accession>